<dbReference type="OrthoDB" id="686384at2759"/>
<dbReference type="SUPFAM" id="SSF55298">
    <property type="entry name" value="YjgF-like"/>
    <property type="match status" value="1"/>
</dbReference>
<dbReference type="Gene3D" id="3.30.1330.40">
    <property type="entry name" value="RutC-like"/>
    <property type="match status" value="1"/>
</dbReference>
<proteinExistence type="predicted"/>
<dbReference type="EMBL" id="KZ678573">
    <property type="protein sequence ID" value="PSR79294.1"/>
    <property type="molecule type" value="Genomic_DNA"/>
</dbReference>
<dbReference type="AlphaFoldDB" id="A0A2T2ZXX8"/>
<dbReference type="STRING" id="2025994.A0A2T2ZXX8"/>
<keyword evidence="1" id="KW-0560">Oxidoreductase</keyword>
<dbReference type="Proteomes" id="UP000241462">
    <property type="component" value="Unassembled WGS sequence"/>
</dbReference>
<feature type="domain" description="NADP-dependent oxidoreductase" evidence="2">
    <location>
        <begin position="22"/>
        <end position="334"/>
    </location>
</feature>
<dbReference type="PANTHER" id="PTHR43147:SF2">
    <property type="entry name" value="NADP-DEPENDENT OXIDOREDUCTASE DOMAIN-CONTAINING PROTEIN"/>
    <property type="match status" value="1"/>
</dbReference>
<dbReference type="Gene3D" id="3.20.20.100">
    <property type="entry name" value="NADP-dependent oxidoreductase domain"/>
    <property type="match status" value="1"/>
</dbReference>
<dbReference type="InParanoid" id="A0A2T2ZXX8"/>
<dbReference type="Pfam" id="PF00248">
    <property type="entry name" value="Aldo_ket_red"/>
    <property type="match status" value="1"/>
</dbReference>
<dbReference type="Pfam" id="PF01042">
    <property type="entry name" value="Ribonuc_L-PSP"/>
    <property type="match status" value="1"/>
</dbReference>
<protein>
    <submittedName>
        <fullName evidence="3">NADP-dependent oxidoreductase domain-containing protein</fullName>
    </submittedName>
</protein>
<evidence type="ECO:0000313" key="3">
    <source>
        <dbReference type="EMBL" id="PSR79294.1"/>
    </source>
</evidence>
<dbReference type="InterPro" id="IPR023210">
    <property type="entry name" value="NADP_OxRdtase_dom"/>
</dbReference>
<dbReference type="SUPFAM" id="SSF51430">
    <property type="entry name" value="NAD(P)-linked oxidoreductase"/>
    <property type="match status" value="1"/>
</dbReference>
<name>A0A2T2ZXX8_9PEZI</name>
<evidence type="ECO:0000313" key="4">
    <source>
        <dbReference type="Proteomes" id="UP000241462"/>
    </source>
</evidence>
<dbReference type="PANTHER" id="PTHR43147">
    <property type="entry name" value="PROTEIN TAS"/>
    <property type="match status" value="1"/>
</dbReference>
<dbReference type="GO" id="GO:0016491">
    <property type="term" value="F:oxidoreductase activity"/>
    <property type="evidence" value="ECO:0007669"/>
    <property type="project" value="UniProtKB-KW"/>
</dbReference>
<dbReference type="InterPro" id="IPR036812">
    <property type="entry name" value="NAD(P)_OxRdtase_dom_sf"/>
</dbReference>
<dbReference type="InterPro" id="IPR006175">
    <property type="entry name" value="YjgF/YER057c/UK114"/>
</dbReference>
<evidence type="ECO:0000259" key="2">
    <source>
        <dbReference type="Pfam" id="PF00248"/>
    </source>
</evidence>
<organism evidence="3 4">
    <name type="scientific">Coniella lustricola</name>
    <dbReference type="NCBI Taxonomy" id="2025994"/>
    <lineage>
        <taxon>Eukaryota</taxon>
        <taxon>Fungi</taxon>
        <taxon>Dikarya</taxon>
        <taxon>Ascomycota</taxon>
        <taxon>Pezizomycotina</taxon>
        <taxon>Sordariomycetes</taxon>
        <taxon>Sordariomycetidae</taxon>
        <taxon>Diaporthales</taxon>
        <taxon>Schizoparmaceae</taxon>
        <taxon>Coniella</taxon>
    </lineage>
</organism>
<accession>A0A2T2ZXX8</accession>
<gene>
    <name evidence="3" type="ORF">BD289DRAFT_375679</name>
</gene>
<reference evidence="3 4" key="1">
    <citation type="journal article" date="2018" name="Mycol. Prog.">
        <title>Coniella lustricola, a new species from submerged detritus.</title>
        <authorList>
            <person name="Raudabaugh D.B."/>
            <person name="Iturriaga T."/>
            <person name="Carver A."/>
            <person name="Mondo S."/>
            <person name="Pangilinan J."/>
            <person name="Lipzen A."/>
            <person name="He G."/>
            <person name="Amirebrahimi M."/>
            <person name="Grigoriev I.V."/>
            <person name="Miller A.N."/>
        </authorList>
    </citation>
    <scope>NUCLEOTIDE SEQUENCE [LARGE SCALE GENOMIC DNA]</scope>
    <source>
        <strain evidence="3 4">B22-T-1</strain>
    </source>
</reference>
<sequence>MRDTNTLRPERTMIGGSLEIPRILNGLWQLAGGHDQDVDIAHASGFINTLIDRDLDCFDMADHYGDAELVIGHYNRSSSPSSTGTASTNRRPIAFTKWCPPEADSTKTFAQAEAAIDLALQRTQQKQLALLQYHIWDYTNDLYIHNLQHLTRLHSSSKIAHIGLTNTDSAHLAMLLDTGFPIVTNQVACSVLDRRVVRGRMSALCVERGVGLLCYGTLLGGFVSEKWLDAPEPAAGADSSSTALNWSLRKYLRFIHAAGGWQAFQVVLKALDVVARKHNVPVAAVAIRWVLDIPAVKAVIVGTRLNADSEAHARQTLLAFSFSLDDEDRALVTRAQDGLQDIPGDCGDEYRRPPYLTAAGDLSHHIKPSDRTKAVREAIAKGQRIEYLTGSPWEPICGYCRAVRIGSRIHVSGTTANPPRDASTLTCIGGTSAASQTVWILDIIEGSLKALDASMKDIVRTRVILRNSKDCEAVSQEHGWKMKCAGILPANTLIQAGLYESQMLVEVESWAEVGSAEGGTLQISA</sequence>
<evidence type="ECO:0000256" key="1">
    <source>
        <dbReference type="ARBA" id="ARBA00023002"/>
    </source>
</evidence>
<keyword evidence="4" id="KW-1185">Reference proteome</keyword>
<dbReference type="InterPro" id="IPR035959">
    <property type="entry name" value="RutC-like_sf"/>
</dbReference>